<evidence type="ECO:0000313" key="11">
    <source>
        <dbReference type="EMBL" id="EGC31771.1"/>
    </source>
</evidence>
<dbReference type="InterPro" id="IPR001680">
    <property type="entry name" value="WD40_rpt"/>
</dbReference>
<keyword evidence="6" id="KW-0804">Transcription</keyword>
<dbReference type="GeneID" id="10505442"/>
<organism evidence="11 12">
    <name type="scientific">Dictyostelium purpureum</name>
    <name type="common">Slime mold</name>
    <dbReference type="NCBI Taxonomy" id="5786"/>
    <lineage>
        <taxon>Eukaryota</taxon>
        <taxon>Amoebozoa</taxon>
        <taxon>Evosea</taxon>
        <taxon>Eumycetozoa</taxon>
        <taxon>Dictyostelia</taxon>
        <taxon>Dictyosteliales</taxon>
        <taxon>Dictyosteliaceae</taxon>
        <taxon>Dictyostelium</taxon>
    </lineage>
</organism>
<evidence type="ECO:0000256" key="4">
    <source>
        <dbReference type="ARBA" id="ARBA00022574"/>
    </source>
</evidence>
<feature type="region of interest" description="Disordered" evidence="9">
    <location>
        <begin position="882"/>
        <end position="987"/>
    </location>
</feature>
<accession>F0ZWA0</accession>
<dbReference type="RefSeq" id="XP_003291694.1">
    <property type="nucleotide sequence ID" value="XM_003291646.1"/>
</dbReference>
<evidence type="ECO:0000256" key="5">
    <source>
        <dbReference type="ARBA" id="ARBA00022737"/>
    </source>
</evidence>
<feature type="repeat" description="WD" evidence="8">
    <location>
        <begin position="327"/>
        <end position="368"/>
    </location>
</feature>
<keyword evidence="12" id="KW-1185">Reference proteome</keyword>
<evidence type="ECO:0000259" key="10">
    <source>
        <dbReference type="Pfam" id="PF23769"/>
    </source>
</evidence>
<evidence type="ECO:0000256" key="1">
    <source>
        <dbReference type="ARBA" id="ARBA00004604"/>
    </source>
</evidence>
<comment type="subcellular location">
    <subcellularLocation>
        <location evidence="1">Nucleus</location>
        <location evidence="1">Nucleolus</location>
    </subcellularLocation>
</comment>
<dbReference type="EMBL" id="GL871231">
    <property type="protein sequence ID" value="EGC31771.1"/>
    <property type="molecule type" value="Genomic_DNA"/>
</dbReference>
<feature type="domain" description="WD repeat-containing protein 75 second beta-propeller" evidence="10">
    <location>
        <begin position="533"/>
        <end position="684"/>
    </location>
</feature>
<keyword evidence="3" id="KW-0698">rRNA processing</keyword>
<dbReference type="OMA" id="SCTAFNW"/>
<dbReference type="SUPFAM" id="SSF50998">
    <property type="entry name" value="Quinoprotein alcohol dehydrogenase-like"/>
    <property type="match status" value="1"/>
</dbReference>
<dbReference type="PANTHER" id="PTHR44215">
    <property type="entry name" value="WD REPEAT-CONTAINING PROTEIN 75"/>
    <property type="match status" value="1"/>
</dbReference>
<evidence type="ECO:0000256" key="6">
    <source>
        <dbReference type="ARBA" id="ARBA00023163"/>
    </source>
</evidence>
<dbReference type="KEGG" id="dpp:DICPUDRAFT_82353"/>
<dbReference type="InParanoid" id="F0ZWA0"/>
<keyword evidence="4 8" id="KW-0853">WD repeat</keyword>
<protein>
    <recommendedName>
        <fullName evidence="10">WD repeat-containing protein 75 second beta-propeller domain-containing protein</fullName>
    </recommendedName>
</protein>
<feature type="compositionally biased region" description="Low complexity" evidence="9">
    <location>
        <begin position="1"/>
        <end position="43"/>
    </location>
</feature>
<dbReference type="PANTHER" id="PTHR44215:SF1">
    <property type="entry name" value="WD REPEAT-CONTAINING PROTEIN 75"/>
    <property type="match status" value="1"/>
</dbReference>
<dbReference type="PROSITE" id="PS50082">
    <property type="entry name" value="WD_REPEATS_2"/>
    <property type="match status" value="1"/>
</dbReference>
<reference evidence="12" key="1">
    <citation type="journal article" date="2011" name="Genome Biol.">
        <title>Comparative genomics of the social amoebae Dictyostelium discoideum and Dictyostelium purpureum.</title>
        <authorList>
            <consortium name="US DOE Joint Genome Institute (JGI-PGF)"/>
            <person name="Sucgang R."/>
            <person name="Kuo A."/>
            <person name="Tian X."/>
            <person name="Salerno W."/>
            <person name="Parikh A."/>
            <person name="Feasley C.L."/>
            <person name="Dalin E."/>
            <person name="Tu H."/>
            <person name="Huang E."/>
            <person name="Barry K."/>
            <person name="Lindquist E."/>
            <person name="Shapiro H."/>
            <person name="Bruce D."/>
            <person name="Schmutz J."/>
            <person name="Salamov A."/>
            <person name="Fey P."/>
            <person name="Gaudet P."/>
            <person name="Anjard C."/>
            <person name="Babu M.M."/>
            <person name="Basu S."/>
            <person name="Bushmanova Y."/>
            <person name="van der Wel H."/>
            <person name="Katoh-Kurasawa M."/>
            <person name="Dinh C."/>
            <person name="Coutinho P.M."/>
            <person name="Saito T."/>
            <person name="Elias M."/>
            <person name="Schaap P."/>
            <person name="Kay R.R."/>
            <person name="Henrissat B."/>
            <person name="Eichinger L."/>
            <person name="Rivero F."/>
            <person name="Putnam N.H."/>
            <person name="West C.M."/>
            <person name="Loomis W.F."/>
            <person name="Chisholm R.L."/>
            <person name="Shaulsky G."/>
            <person name="Strassmann J.E."/>
            <person name="Queller D.C."/>
            <person name="Kuspa A."/>
            <person name="Grigoriev I.V."/>
        </authorList>
    </citation>
    <scope>NUCLEOTIDE SEQUENCE [LARGE SCALE GENOMIC DNA]</scope>
    <source>
        <strain evidence="12">QSDP1</strain>
    </source>
</reference>
<dbReference type="InterPro" id="IPR053826">
    <property type="entry name" value="WDR75"/>
</dbReference>
<sequence>MVVPAAKPTKKGTTATTEKQTKVTTTTSKKVTPSTTATTTKSSATKEIKSSSSTKKVVESKKAVVEEEYIRPTSGDKSLEKINENEWFDMNLKSGGSFINIPPILIDQNNLLLSNNNTIKIYNPNSGQLKSQASLETNNEMITYITSTGGLSNSMTIYLSSSLGKFYQYDINKKSIIPFEENNNKVVSVGKSKINKFLICPVNQNIIYFITEDGELFKYNRSTSEPAKSLANNTIKQIQFISISRDGNFLVVANKSFIQVLNLEQSSIVVSKFYKSEYHITSLSVVPVFSASSSNNNMSISFGTTLGRLNFVSYSKEQNQISFSSYNHWHSTPLISSYFNYDGTLLFTGAYENTLAIWTVSTMRRKVLPRLGGAIVHINCDPLSQLLVVTLSNNKVQVLNVSDYKSCSIITGLQGQSNNKQQQSSENKVTSFIEPITNNLIFSGQKNGVIQFYNIKKDRVEKEVIVSPPRNTDISTKKSKGNNLNPTFNPTKLALEQSNVGPLAFHKGKPLFVSFESFSQQSPDKLESKVVLKDQILKFWETFDNVGCKNTFSIMSPHQTNILSMSFHPTDNILLTTSEKDFKLWKKQSMEALDGETKVEKSYWTCYYESSYRNLACKASAFSQDGSIYAVACDHLVTLWATKTNAPIDVLSFSSRHIVSELTFIDNNQILVSYKENGAIVWDLSTKKPTRVYNFAIKPFTVCQDYYALSPESSRNRIMIFSNKNHQLLFNTLVPVPKSQVVDQILFSKDDQYDCILCITSDNLIYGFTTYKDPNTTQSGFSDIGLIPSGSGVINQYVQTQNYIKNKDSKRQKVTSTTAITKEEQEEKEKEESMFIGKEIFTKLPSTQDIFGAASHIMPGVQNIYQKYMDSILVNNNNLVKKEQQPQQQQSVNKDENINNVDENINSSNNIDETQDNTNNNNVKNTSLNNNKFSSMKNFFDNLDEEQQPSAAPMETASNDSASASTTIKNSKSKSSSASSKKRKDIN</sequence>
<keyword evidence="7" id="KW-0539">Nucleus</keyword>
<keyword evidence="2" id="KW-0690">Ribosome biogenesis</keyword>
<evidence type="ECO:0000313" key="12">
    <source>
        <dbReference type="Proteomes" id="UP000001064"/>
    </source>
</evidence>
<dbReference type="GO" id="GO:0045943">
    <property type="term" value="P:positive regulation of transcription by RNA polymerase I"/>
    <property type="evidence" value="ECO:0000318"/>
    <property type="project" value="GO_Central"/>
</dbReference>
<feature type="region of interest" description="Disordered" evidence="9">
    <location>
        <begin position="1"/>
        <end position="53"/>
    </location>
</feature>
<dbReference type="InterPro" id="IPR015943">
    <property type="entry name" value="WD40/YVTN_repeat-like_dom_sf"/>
</dbReference>
<dbReference type="InterPro" id="IPR011047">
    <property type="entry name" value="Quinoprotein_ADH-like_sf"/>
</dbReference>
<feature type="compositionally biased region" description="Low complexity" evidence="9">
    <location>
        <begin position="956"/>
        <end position="979"/>
    </location>
</feature>
<proteinExistence type="predicted"/>
<evidence type="ECO:0000256" key="2">
    <source>
        <dbReference type="ARBA" id="ARBA00022517"/>
    </source>
</evidence>
<gene>
    <name evidence="11" type="ORF">DICPUDRAFT_82353</name>
</gene>
<name>F0ZWA0_DICPU</name>
<dbReference type="SMART" id="SM00320">
    <property type="entry name" value="WD40"/>
    <property type="match status" value="4"/>
</dbReference>
<evidence type="ECO:0000256" key="9">
    <source>
        <dbReference type="SAM" id="MobiDB-lite"/>
    </source>
</evidence>
<dbReference type="AlphaFoldDB" id="F0ZWA0"/>
<evidence type="ECO:0000256" key="8">
    <source>
        <dbReference type="PROSITE-ProRule" id="PRU00221"/>
    </source>
</evidence>
<dbReference type="VEuPathDB" id="AmoebaDB:DICPUDRAFT_82353"/>
<dbReference type="STRING" id="5786.F0ZWA0"/>
<dbReference type="GO" id="GO:2000234">
    <property type="term" value="P:positive regulation of rRNA processing"/>
    <property type="evidence" value="ECO:0000318"/>
    <property type="project" value="GO_Central"/>
</dbReference>
<dbReference type="GO" id="GO:0003723">
    <property type="term" value="F:RNA binding"/>
    <property type="evidence" value="ECO:0000318"/>
    <property type="project" value="GO_Central"/>
</dbReference>
<dbReference type="Proteomes" id="UP000001064">
    <property type="component" value="Unassembled WGS sequence"/>
</dbReference>
<feature type="compositionally biased region" description="Low complexity" evidence="9">
    <location>
        <begin position="885"/>
        <end position="941"/>
    </location>
</feature>
<evidence type="ECO:0000256" key="3">
    <source>
        <dbReference type="ARBA" id="ARBA00022552"/>
    </source>
</evidence>
<evidence type="ECO:0000256" key="7">
    <source>
        <dbReference type="ARBA" id="ARBA00023242"/>
    </source>
</evidence>
<dbReference type="Pfam" id="PF23769">
    <property type="entry name" value="Beta-prop_WDR75_2nd"/>
    <property type="match status" value="1"/>
</dbReference>
<dbReference type="OrthoDB" id="4096at2759"/>
<dbReference type="GO" id="GO:0005730">
    <property type="term" value="C:nucleolus"/>
    <property type="evidence" value="ECO:0000318"/>
    <property type="project" value="GO_Central"/>
</dbReference>
<dbReference type="InterPro" id="IPR057644">
    <property type="entry name" value="Beta-prop_WDR75_2nd"/>
</dbReference>
<dbReference type="FunCoup" id="F0ZWA0">
    <property type="interactions" value="171"/>
</dbReference>
<dbReference type="GO" id="GO:0032040">
    <property type="term" value="C:small-subunit processome"/>
    <property type="evidence" value="ECO:0007669"/>
    <property type="project" value="InterPro"/>
</dbReference>
<dbReference type="Gene3D" id="2.130.10.10">
    <property type="entry name" value="YVTN repeat-like/Quinoprotein amine dehydrogenase"/>
    <property type="match status" value="3"/>
</dbReference>
<keyword evidence="5" id="KW-0677">Repeat</keyword>
<dbReference type="eggNOG" id="KOG1963">
    <property type="taxonomic scope" value="Eukaryota"/>
</dbReference>
<dbReference type="SUPFAM" id="SSF101908">
    <property type="entry name" value="Putative isomerase YbhE"/>
    <property type="match status" value="1"/>
</dbReference>
<dbReference type="GO" id="GO:0006364">
    <property type="term" value="P:rRNA processing"/>
    <property type="evidence" value="ECO:0007669"/>
    <property type="project" value="UniProtKB-KW"/>
</dbReference>